<feature type="site" description="Stabilizes the basic form of H active site to accept a proton" evidence="7">
    <location>
        <position position="92"/>
    </location>
</feature>
<feature type="binding site" evidence="7">
    <location>
        <position position="113"/>
    </location>
    <ligand>
        <name>tRNA</name>
        <dbReference type="ChEBI" id="CHEBI:17843"/>
    </ligand>
</feature>
<feature type="site" description="Discriminates between blocked and unblocked aminoacyl-tRNA" evidence="7">
    <location>
        <position position="11"/>
    </location>
</feature>
<dbReference type="GO" id="GO:0006515">
    <property type="term" value="P:protein quality control for misfolded or incompletely synthesized proteins"/>
    <property type="evidence" value="ECO:0007669"/>
    <property type="project" value="UniProtKB-UniRule"/>
</dbReference>
<reference evidence="9" key="1">
    <citation type="submission" date="2015-10" db="EMBL/GenBank/DDBJ databases">
        <title>Metagenome-Assembled Genomes uncover a global brackish microbiome.</title>
        <authorList>
            <person name="Hugerth L.W."/>
            <person name="Larsson J."/>
            <person name="Alneberg J."/>
            <person name="Lindh M.V."/>
            <person name="Legrand C."/>
            <person name="Pinhassi J."/>
            <person name="Andersson A."/>
        </authorList>
    </citation>
    <scope>NUCLEOTIDE SEQUENCE [LARGE SCALE GENOMIC DNA]</scope>
</reference>
<dbReference type="GO" id="GO:0000049">
    <property type="term" value="F:tRNA binding"/>
    <property type="evidence" value="ECO:0007669"/>
    <property type="project" value="UniProtKB-UniRule"/>
</dbReference>
<dbReference type="Gene3D" id="3.40.50.1470">
    <property type="entry name" value="Peptidyl-tRNA hydrolase"/>
    <property type="match status" value="1"/>
</dbReference>
<keyword evidence="4 7" id="KW-0694">RNA-binding</keyword>
<organism evidence="8 9">
    <name type="scientific">SAR86 cluster bacterium BACL1 MAG-120920-bin57</name>
    <dbReference type="NCBI Taxonomy" id="1655571"/>
    <lineage>
        <taxon>Bacteria</taxon>
        <taxon>Pseudomonadati</taxon>
        <taxon>Pseudomonadota</taxon>
        <taxon>Gammaproteobacteria</taxon>
        <taxon>SAR86 cluster</taxon>
    </lineage>
</organism>
<dbReference type="NCBIfam" id="TIGR00447">
    <property type="entry name" value="pth"/>
    <property type="match status" value="1"/>
</dbReference>
<evidence type="ECO:0000256" key="2">
    <source>
        <dbReference type="ARBA" id="ARBA00022555"/>
    </source>
</evidence>
<keyword evidence="7" id="KW-0963">Cytoplasm</keyword>
<comment type="subcellular location">
    <subcellularLocation>
        <location evidence="7">Cytoplasm</location>
    </subcellularLocation>
</comment>
<evidence type="ECO:0000256" key="1">
    <source>
        <dbReference type="ARBA" id="ARBA00013260"/>
    </source>
</evidence>
<proteinExistence type="inferred from homology"/>
<evidence type="ECO:0000313" key="9">
    <source>
        <dbReference type="Proteomes" id="UP000050874"/>
    </source>
</evidence>
<dbReference type="Pfam" id="PF01195">
    <property type="entry name" value="Pept_tRNA_hydro"/>
    <property type="match status" value="1"/>
</dbReference>
<comment type="subunit">
    <text evidence="7">Monomer.</text>
</comment>
<dbReference type="HAMAP" id="MF_00083">
    <property type="entry name" value="Pept_tRNA_hydro_bact"/>
    <property type="match status" value="1"/>
</dbReference>
<feature type="active site" description="Proton acceptor" evidence="7">
    <location>
        <position position="21"/>
    </location>
</feature>
<dbReference type="InterPro" id="IPR036416">
    <property type="entry name" value="Pept_tRNA_hydro_sf"/>
</dbReference>
<feature type="binding site" evidence="7">
    <location>
        <position position="65"/>
    </location>
    <ligand>
        <name>tRNA</name>
        <dbReference type="ChEBI" id="CHEBI:17843"/>
    </ligand>
</feature>
<keyword evidence="3 7" id="KW-0378">Hydrolase</keyword>
<gene>
    <name evidence="7" type="primary">pth</name>
    <name evidence="8" type="ORF">ABR63_06500</name>
</gene>
<dbReference type="EC" id="3.1.1.29" evidence="1 7"/>
<evidence type="ECO:0000256" key="7">
    <source>
        <dbReference type="HAMAP-Rule" id="MF_00083"/>
    </source>
</evidence>
<comment type="caution">
    <text evidence="8">The sequence shown here is derived from an EMBL/GenBank/DDBJ whole genome shotgun (WGS) entry which is preliminary data.</text>
</comment>
<dbReference type="GO" id="GO:0072344">
    <property type="term" value="P:rescue of stalled ribosome"/>
    <property type="evidence" value="ECO:0007669"/>
    <property type="project" value="UniProtKB-UniRule"/>
</dbReference>
<feature type="binding site" evidence="7">
    <location>
        <position position="16"/>
    </location>
    <ligand>
        <name>tRNA</name>
        <dbReference type="ChEBI" id="CHEBI:17843"/>
    </ligand>
</feature>
<comment type="similarity">
    <text evidence="5 7">Belongs to the PTH family.</text>
</comment>
<dbReference type="PANTHER" id="PTHR17224:SF1">
    <property type="entry name" value="PEPTIDYL-TRNA HYDROLASE"/>
    <property type="match status" value="1"/>
</dbReference>
<sequence length="187" mass="20891">MPNISILGLGNPGQKYDDTRHNIGKDWVINYCLQNNIDLKIKSKLDSSVAVSADEKILWGYPNLYVNESGQSIYKIIKNTNLQLIDTVILHDDLDLPMGTIKLKVEGGHGGHNGLKSIISLVGNSFLRIRIGIGHPGQKEDVTNWVLGKFKPHEKKLLDDSYLEFLNIIELLADKQIAKVQLQLHTG</sequence>
<dbReference type="CDD" id="cd00462">
    <property type="entry name" value="PTH"/>
    <property type="match status" value="1"/>
</dbReference>
<dbReference type="GO" id="GO:0005737">
    <property type="term" value="C:cytoplasm"/>
    <property type="evidence" value="ECO:0007669"/>
    <property type="project" value="UniProtKB-SubCell"/>
</dbReference>
<dbReference type="PANTHER" id="PTHR17224">
    <property type="entry name" value="PEPTIDYL-TRNA HYDROLASE"/>
    <property type="match status" value="1"/>
</dbReference>
<evidence type="ECO:0000256" key="4">
    <source>
        <dbReference type="ARBA" id="ARBA00022884"/>
    </source>
</evidence>
<dbReference type="InterPro" id="IPR018171">
    <property type="entry name" value="Pept_tRNA_hydro_CS"/>
</dbReference>
<name>A0A0R2PVJ1_9GAMM</name>
<dbReference type="AlphaFoldDB" id="A0A0R2PVJ1"/>
<evidence type="ECO:0000313" key="8">
    <source>
        <dbReference type="EMBL" id="KRO40955.1"/>
    </source>
</evidence>
<dbReference type="EMBL" id="LIAV01000041">
    <property type="protein sequence ID" value="KRO40955.1"/>
    <property type="molecule type" value="Genomic_DNA"/>
</dbReference>
<dbReference type="GO" id="GO:0004045">
    <property type="term" value="F:peptidyl-tRNA hydrolase activity"/>
    <property type="evidence" value="ECO:0007669"/>
    <property type="project" value="UniProtKB-UniRule"/>
</dbReference>
<protein>
    <recommendedName>
        <fullName evidence="6 7">Peptidyl-tRNA hydrolase</fullName>
        <shortName evidence="7">Pth</shortName>
        <ecNumber evidence="1 7">3.1.1.29</ecNumber>
    </recommendedName>
</protein>
<evidence type="ECO:0000256" key="6">
    <source>
        <dbReference type="ARBA" id="ARBA00050038"/>
    </source>
</evidence>
<dbReference type="InterPro" id="IPR001328">
    <property type="entry name" value="Pept_tRNA_hydro"/>
</dbReference>
<evidence type="ECO:0000256" key="3">
    <source>
        <dbReference type="ARBA" id="ARBA00022801"/>
    </source>
</evidence>
<dbReference type="Proteomes" id="UP000050874">
    <property type="component" value="Unassembled WGS sequence"/>
</dbReference>
<keyword evidence="2 7" id="KW-0820">tRNA-binding</keyword>
<accession>A0A0R2PVJ1</accession>
<comment type="function">
    <text evidence="7">Catalyzes the release of premature peptidyl moieties from peptidyl-tRNA molecules trapped in stalled 50S ribosomal subunits, and thus maintains levels of free tRNAs and 50S ribosomes.</text>
</comment>
<evidence type="ECO:0000256" key="5">
    <source>
        <dbReference type="ARBA" id="ARBA00038063"/>
    </source>
</evidence>
<dbReference type="PROSITE" id="PS01196">
    <property type="entry name" value="PEPT_TRNA_HYDROL_2"/>
    <property type="match status" value="1"/>
</dbReference>
<comment type="function">
    <text evidence="7">Hydrolyzes ribosome-free peptidyl-tRNAs (with 1 or more amino acids incorporated), which drop off the ribosome during protein synthesis, or as a result of ribosome stalling.</text>
</comment>
<dbReference type="SUPFAM" id="SSF53178">
    <property type="entry name" value="Peptidyl-tRNA hydrolase-like"/>
    <property type="match status" value="1"/>
</dbReference>
<feature type="binding site" evidence="7">
    <location>
        <position position="67"/>
    </location>
    <ligand>
        <name>tRNA</name>
        <dbReference type="ChEBI" id="CHEBI:17843"/>
    </ligand>
</feature>
<comment type="catalytic activity">
    <reaction evidence="7">
        <text>an N-acyl-L-alpha-aminoacyl-tRNA + H2O = an N-acyl-L-amino acid + a tRNA + H(+)</text>
        <dbReference type="Rhea" id="RHEA:54448"/>
        <dbReference type="Rhea" id="RHEA-COMP:10123"/>
        <dbReference type="Rhea" id="RHEA-COMP:13883"/>
        <dbReference type="ChEBI" id="CHEBI:15377"/>
        <dbReference type="ChEBI" id="CHEBI:15378"/>
        <dbReference type="ChEBI" id="CHEBI:59874"/>
        <dbReference type="ChEBI" id="CHEBI:78442"/>
        <dbReference type="ChEBI" id="CHEBI:138191"/>
        <dbReference type="EC" id="3.1.1.29"/>
    </reaction>
</comment>